<evidence type="ECO:0000313" key="2">
    <source>
        <dbReference type="Proteomes" id="UP000325113"/>
    </source>
</evidence>
<dbReference type="GO" id="GO:0008641">
    <property type="term" value="F:ubiquitin-like modifier activating enzyme activity"/>
    <property type="evidence" value="ECO:0007669"/>
    <property type="project" value="InterPro"/>
</dbReference>
<comment type="caution">
    <text evidence="1">The sequence shown here is derived from an EMBL/GenBank/DDBJ whole genome shotgun (WGS) entry which is preliminary data.</text>
</comment>
<reference evidence="1 2" key="1">
    <citation type="submission" date="2019-07" db="EMBL/GenBank/DDBJ databases">
        <title>Genomes of Cafeteria roenbergensis.</title>
        <authorList>
            <person name="Fischer M.G."/>
            <person name="Hackl T."/>
            <person name="Roman M."/>
        </authorList>
    </citation>
    <scope>NUCLEOTIDE SEQUENCE [LARGE SCALE GENOMIC DNA]</scope>
    <source>
        <strain evidence="1 2">Cflag</strain>
    </source>
</reference>
<protein>
    <submittedName>
        <fullName evidence="1">Uncharacterized protein</fullName>
    </submittedName>
</protein>
<dbReference type="SUPFAM" id="SSF69572">
    <property type="entry name" value="Activating enzymes of the ubiquitin-like proteins"/>
    <property type="match status" value="1"/>
</dbReference>
<dbReference type="AlphaFoldDB" id="A0A5A8C0U0"/>
<gene>
    <name evidence="1" type="ORF">FNF31_08025</name>
</gene>
<sequence length="79" mass="8174">MAAKLLVVGLSGLTAELCKNLVLSGLSLTLHDDAAATAEDLSANFFLSEDDIGKPVSSMRRSLASARAVDRTPTAATAR</sequence>
<dbReference type="Proteomes" id="UP000325113">
    <property type="component" value="Unassembled WGS sequence"/>
</dbReference>
<name>A0A5A8C0U0_CAFRO</name>
<accession>A0A5A8C0U0</accession>
<dbReference type="InterPro" id="IPR035985">
    <property type="entry name" value="Ubiquitin-activating_enz"/>
</dbReference>
<dbReference type="Gene3D" id="3.40.50.720">
    <property type="entry name" value="NAD(P)-binding Rossmann-like Domain"/>
    <property type="match status" value="1"/>
</dbReference>
<dbReference type="EMBL" id="VLTM01000266">
    <property type="protein sequence ID" value="KAA0145551.1"/>
    <property type="molecule type" value="Genomic_DNA"/>
</dbReference>
<proteinExistence type="predicted"/>
<organism evidence="1 2">
    <name type="scientific">Cafeteria roenbergensis</name>
    <name type="common">Marine flagellate</name>
    <dbReference type="NCBI Taxonomy" id="33653"/>
    <lineage>
        <taxon>Eukaryota</taxon>
        <taxon>Sar</taxon>
        <taxon>Stramenopiles</taxon>
        <taxon>Bigyra</taxon>
        <taxon>Opalozoa</taxon>
        <taxon>Bicosoecida</taxon>
        <taxon>Cafeteriaceae</taxon>
        <taxon>Cafeteria</taxon>
    </lineage>
</organism>
<evidence type="ECO:0000313" key="1">
    <source>
        <dbReference type="EMBL" id="KAA0145551.1"/>
    </source>
</evidence>